<dbReference type="InterPro" id="IPR050708">
    <property type="entry name" value="T6SS_VgrG/RHS"/>
</dbReference>
<dbReference type="EMBL" id="JACWMY010000003">
    <property type="protein sequence ID" value="MBD1363809.1"/>
    <property type="molecule type" value="Genomic_DNA"/>
</dbReference>
<feature type="chain" id="PRO_5046739658" description="DUF6443 domain-containing protein" evidence="1">
    <location>
        <begin position="24"/>
        <end position="1275"/>
    </location>
</feature>
<proteinExistence type="predicted"/>
<feature type="signal peptide" evidence="1">
    <location>
        <begin position="1"/>
        <end position="23"/>
    </location>
</feature>
<keyword evidence="1" id="KW-0732">Signal</keyword>
<dbReference type="Gene3D" id="2.180.10.10">
    <property type="entry name" value="RHS repeat-associated core"/>
    <property type="match status" value="1"/>
</dbReference>
<evidence type="ECO:0000313" key="4">
    <source>
        <dbReference type="Proteomes" id="UP000606600"/>
    </source>
</evidence>
<gene>
    <name evidence="3" type="ORF">IDJ77_08295</name>
</gene>
<evidence type="ECO:0000313" key="3">
    <source>
        <dbReference type="EMBL" id="MBD1363809.1"/>
    </source>
</evidence>
<keyword evidence="4" id="KW-1185">Reference proteome</keyword>
<dbReference type="RefSeq" id="WP_191188472.1">
    <property type="nucleotide sequence ID" value="NZ_JACWMY010000003.1"/>
</dbReference>
<dbReference type="PANTHER" id="PTHR32305">
    <property type="match status" value="1"/>
</dbReference>
<dbReference type="InterPro" id="IPR045619">
    <property type="entry name" value="DUF6443"/>
</dbReference>
<organism evidence="3 4">
    <name type="scientific">Mucilaginibacter pankratovii</name>
    <dbReference type="NCBI Taxonomy" id="2772110"/>
    <lineage>
        <taxon>Bacteria</taxon>
        <taxon>Pseudomonadati</taxon>
        <taxon>Bacteroidota</taxon>
        <taxon>Sphingobacteriia</taxon>
        <taxon>Sphingobacteriales</taxon>
        <taxon>Sphingobacteriaceae</taxon>
        <taxon>Mucilaginibacter</taxon>
    </lineage>
</organism>
<sequence length="1275" mass="139595">MKLKIYVLVNLAAMFCLTRYASAQQGFIQQDNIKVSGIITDAQTYPLTTTQKQTTRSYIDGLGRAIQTLGVQASPGGNDMIQPFAYDNLGRQTKSYLPYAGLSGDVKGSFRTNALSTAQPNFYNQTSQYLIAKDGSPFTQQVFEDSPLQRLLKSGTVGDGFQAVGGTGTQYYKTVSYRHNLSATDGNIRLWNNDGTYTTGSVYTDNLLTVVDGIDEDGKETLTFTDMAGKTILKRQKLGATNLDTYYIYNAAGMLSYTVPPKAIELLNANSSYTLATAPLSTLVFKFVYDGRGRIIAKTIPSKGTSYIVYDPLNRPVLTQDANMAASNKWAYIKYDVKGRPVSSGIYQDNTTSPTSHIGQVNMQTYVNTLTSSYNTAWYESRTSTLTNNGYYTSNIFPTTTWGTLTALSFNYYDDYDMNFDSSHADDFSYANQSLTGEIGATTAKIKGAPTITCKATIGAAFTTPKWLTTVVFYDKRGNPIQVQSNNHVYYTDMNTVTDTKTTVPDFTGVPQVSKVTKRTAASTYVSTYTTLTYDHMYRLKTVGQGYGTTASTPTASPVAAYTYNELGQAIKKGLGYLTASTWLQNLDMRYNIRGQLLTINNSTLTNDSGVTNGETTDVFGMEMLYDKVDAGLTNTASFNGKLTGVKWMSKDGALANSRERGYKYTYDQLNRYKSAIYGERTTAGTGTFTANANAFDEVVTSYDLAGNIMGLTRNSGTMGGSTYTAIDNLTYSYDTNSPNKLLSVSDATGNALGVPTGGNTYLYDTNGNLTKDLNKTISQIDYNILNRTDKISFSTPSGRYINYTYDASGQLIRKQQYNSSALVKTTDYVDGFVYEDNNLLYFPMPEGRVRVLSGVFTQEFVVTDQQGNARISFQNNSGAVQVKQENSYYGFGMAMLTSPVSSPGVTANKRLYNGGSEWQNDYTNLPDYYQTFYRNYDAALGRWVAVDPVAESQEDMSPYQYAGNNPIMYNDPLGDLLPQPGSKEIPNWENMPNYYNGPHQSVFHSYANDAGYPAAGDDNWIHDGGYFGGSNYSASWNAALIGYGGYVNSAGQVVFYNNPIYNSMLERNAISESLDYTPNYNALARNGNNTDSERTDFGGYSVANPAGLTHAQELAKYGQITWGYNFSVGASLGPVGGTWEVGTIVTDKGWARDYRTTYYAPGLASLSVSHTFLMIKSIDAKNLPTFSDWNGLSKGAFAGTTLKGRTSLAYGGGLGSNYAVTFAGLAWGPNITNFMKDSKTGGGLAVGITVWLGPAYRLPNTIYSNSYYYEISGL</sequence>
<comment type="caution">
    <text evidence="3">The sequence shown here is derived from an EMBL/GenBank/DDBJ whole genome shotgun (WGS) entry which is preliminary data.</text>
</comment>
<dbReference type="Pfam" id="PF20041">
    <property type="entry name" value="DUF6443"/>
    <property type="match status" value="1"/>
</dbReference>
<dbReference type="Proteomes" id="UP000606600">
    <property type="component" value="Unassembled WGS sequence"/>
</dbReference>
<evidence type="ECO:0000259" key="2">
    <source>
        <dbReference type="Pfam" id="PF20041"/>
    </source>
</evidence>
<dbReference type="PANTHER" id="PTHR32305:SF15">
    <property type="entry name" value="PROTEIN RHSA-RELATED"/>
    <property type="match status" value="1"/>
</dbReference>
<accession>A0ABR7WNB6</accession>
<name>A0ABR7WNB6_9SPHI</name>
<dbReference type="NCBIfam" id="TIGR03696">
    <property type="entry name" value="Rhs_assc_core"/>
    <property type="match status" value="1"/>
</dbReference>
<reference evidence="3 4" key="1">
    <citation type="submission" date="2020-09" db="EMBL/GenBank/DDBJ databases">
        <title>Novel species of Mucilaginibacter isolated from a glacier on the Tibetan Plateau.</title>
        <authorList>
            <person name="Liu Q."/>
            <person name="Xin Y.-H."/>
        </authorList>
    </citation>
    <scope>NUCLEOTIDE SEQUENCE [LARGE SCALE GENOMIC DNA]</scope>
    <source>
        <strain evidence="3 4">ZT4R22</strain>
    </source>
</reference>
<evidence type="ECO:0000256" key="1">
    <source>
        <dbReference type="SAM" id="SignalP"/>
    </source>
</evidence>
<protein>
    <recommendedName>
        <fullName evidence="2">DUF6443 domain-containing protein</fullName>
    </recommendedName>
</protein>
<dbReference type="InterPro" id="IPR022385">
    <property type="entry name" value="Rhs_assc_core"/>
</dbReference>
<feature type="domain" description="DUF6443" evidence="2">
    <location>
        <begin position="35"/>
        <end position="172"/>
    </location>
</feature>